<dbReference type="STRING" id="97972.A0A2V1DWX4"/>
<keyword evidence="11" id="KW-1185">Reference proteome</keyword>
<keyword evidence="4 6" id="KW-0493">Microtubule</keyword>
<evidence type="ECO:0000256" key="7">
    <source>
        <dbReference type="SAM" id="MobiDB-lite"/>
    </source>
</evidence>
<evidence type="ECO:0000256" key="1">
    <source>
        <dbReference type="ARBA" id="ARBA00004267"/>
    </source>
</evidence>
<keyword evidence="5 6" id="KW-0206">Cytoskeleton</keyword>
<evidence type="ECO:0000313" key="10">
    <source>
        <dbReference type="EMBL" id="PVI02536.1"/>
    </source>
</evidence>
<dbReference type="InterPro" id="IPR042241">
    <property type="entry name" value="GCP_C_sf"/>
</dbReference>
<dbReference type="InterPro" id="IPR040457">
    <property type="entry name" value="GCP_C"/>
</dbReference>
<feature type="region of interest" description="Disordered" evidence="7">
    <location>
        <begin position="576"/>
        <end position="620"/>
    </location>
</feature>
<dbReference type="GO" id="GO:0051225">
    <property type="term" value="P:spindle assembly"/>
    <property type="evidence" value="ECO:0007669"/>
    <property type="project" value="TreeGrafter"/>
</dbReference>
<dbReference type="OrthoDB" id="78652at2759"/>
<evidence type="ECO:0000256" key="2">
    <source>
        <dbReference type="ARBA" id="ARBA00010337"/>
    </source>
</evidence>
<dbReference type="GO" id="GO:0031122">
    <property type="term" value="P:cytoplasmic microtubule organization"/>
    <property type="evidence" value="ECO:0007669"/>
    <property type="project" value="TreeGrafter"/>
</dbReference>
<dbReference type="GO" id="GO:0007020">
    <property type="term" value="P:microtubule nucleation"/>
    <property type="evidence" value="ECO:0007669"/>
    <property type="project" value="InterPro"/>
</dbReference>
<proteinExistence type="inferred from homology"/>
<evidence type="ECO:0000259" key="9">
    <source>
        <dbReference type="Pfam" id="PF17681"/>
    </source>
</evidence>
<protein>
    <recommendedName>
        <fullName evidence="6">Spindle pole body component</fullName>
    </recommendedName>
</protein>
<feature type="compositionally biased region" description="Basic and acidic residues" evidence="7">
    <location>
        <begin position="608"/>
        <end position="620"/>
    </location>
</feature>
<dbReference type="Gene3D" id="1.20.120.1900">
    <property type="entry name" value="Gamma-tubulin complex, C-terminal domain"/>
    <property type="match status" value="1"/>
</dbReference>
<dbReference type="Proteomes" id="UP000244855">
    <property type="component" value="Unassembled WGS sequence"/>
</dbReference>
<comment type="similarity">
    <text evidence="2 6">Belongs to the TUBGCP family.</text>
</comment>
<dbReference type="Pfam" id="PF04130">
    <property type="entry name" value="GCP_C_terminal"/>
    <property type="match status" value="1"/>
</dbReference>
<dbReference type="GO" id="GO:0000922">
    <property type="term" value="C:spindle pole"/>
    <property type="evidence" value="ECO:0007669"/>
    <property type="project" value="InterPro"/>
</dbReference>
<dbReference type="InterPro" id="IPR041470">
    <property type="entry name" value="GCP_N"/>
</dbReference>
<feature type="compositionally biased region" description="Polar residues" evidence="7">
    <location>
        <begin position="594"/>
        <end position="607"/>
    </location>
</feature>
<comment type="subcellular location">
    <subcellularLocation>
        <location evidence="1 6">Cytoplasm</location>
        <location evidence="1 6">Cytoskeleton</location>
        <location evidence="1 6">Microtubule organizing center</location>
    </subcellularLocation>
</comment>
<dbReference type="PANTHER" id="PTHR19302:SF27">
    <property type="entry name" value="GAMMA-TUBULIN COMPLEX COMPONENT 4"/>
    <property type="match status" value="1"/>
</dbReference>
<accession>A0A2V1DWX4</accession>
<dbReference type="GO" id="GO:0005874">
    <property type="term" value="C:microtubule"/>
    <property type="evidence" value="ECO:0007669"/>
    <property type="project" value="UniProtKB-KW"/>
</dbReference>
<dbReference type="Pfam" id="PF17681">
    <property type="entry name" value="GCP_N_terminal"/>
    <property type="match status" value="1"/>
</dbReference>
<dbReference type="GO" id="GO:0043015">
    <property type="term" value="F:gamma-tubulin binding"/>
    <property type="evidence" value="ECO:0007669"/>
    <property type="project" value="InterPro"/>
</dbReference>
<evidence type="ECO:0000256" key="6">
    <source>
        <dbReference type="RuleBase" id="RU363050"/>
    </source>
</evidence>
<dbReference type="EMBL" id="KZ805342">
    <property type="protein sequence ID" value="PVI02536.1"/>
    <property type="molecule type" value="Genomic_DNA"/>
</dbReference>
<sequence>MLHEILLSLSGHPSALFDAVPSHVNSTPKHVALLSPPEAELLSSLGHLSRVHRRLRQHIARLAASHPSIVARAVATAINSYHLDRFQQKILDVESRILKRDASTVGAYNIVPLATIVGEFSEWTRVMEWLWEISNFILPSESSQKGGSQTGKACSGAELIDKLRTETQTGYPDIEEAAHHLSTVAETAWLRQLATWLLHGRLPSFGASDFFIEDDSAEELSFSIQHMLLPKFVTRDTASSILFVGKSLNQIRSLPSTAKTMASEASGPSELELLPVHVGYLSEVTAPILSAKLSEVVAKIRLSLSRNLLQHLLPREKIVDILFVLHQFFLLGRGEFAMTLIAEADEKLHSRHRMPLSSKPGSGIQGVLLKEAEISQTLSRSFTVLSTLSGEDDHTDDILDLAIDTLHLAIYNPTSHRPGTPGRAKDSTSILPQIANVPFNNLLLSIPTTLTMDIKSPLDLFMSKSDLEVYTAINAYLLSLRRAHLHLAQLWRQSSIRREHPAPPGYQYSNLPQGKAILRRRRQRNNARTRELRKVWATCAAAIFFLAESEAYFQGEVVQESFKHLLHWVKNPVTIDDPSSSSSASTSKHPPVSLSSITTGSAPAQTAHNDRKPQTQQHDPEALSLAHRTFLSTVTHSLLLTDTPFTTLLHTTYTHIDLLTAHLTHLQTIHASLDAEEDDGFEDYSRDWNKEQREVGVELDRARRRLDSDLKGLVGRLREIDGERLGAGGKEGMFVGASTGGVDGETAYVPLRVGGVDRLLMKLDWGGGEEDDGEGEGDEVELLIR</sequence>
<feature type="domain" description="Gamma tubulin complex component C-terminal" evidence="8">
    <location>
        <begin position="322"/>
        <end position="721"/>
    </location>
</feature>
<evidence type="ECO:0000313" key="11">
    <source>
        <dbReference type="Proteomes" id="UP000244855"/>
    </source>
</evidence>
<evidence type="ECO:0000256" key="4">
    <source>
        <dbReference type="ARBA" id="ARBA00022701"/>
    </source>
</evidence>
<dbReference type="GO" id="GO:0000278">
    <property type="term" value="P:mitotic cell cycle"/>
    <property type="evidence" value="ECO:0007669"/>
    <property type="project" value="TreeGrafter"/>
</dbReference>
<evidence type="ECO:0000256" key="3">
    <source>
        <dbReference type="ARBA" id="ARBA00022490"/>
    </source>
</evidence>
<keyword evidence="3 6" id="KW-0963">Cytoplasm</keyword>
<reference evidence="10 11" key="1">
    <citation type="journal article" date="2018" name="Sci. Rep.">
        <title>Comparative genomics provides insights into the lifestyle and reveals functional heterogeneity of dark septate endophytic fungi.</title>
        <authorList>
            <person name="Knapp D.G."/>
            <person name="Nemeth J.B."/>
            <person name="Barry K."/>
            <person name="Hainaut M."/>
            <person name="Henrissat B."/>
            <person name="Johnson J."/>
            <person name="Kuo A."/>
            <person name="Lim J.H.P."/>
            <person name="Lipzen A."/>
            <person name="Nolan M."/>
            <person name="Ohm R.A."/>
            <person name="Tamas L."/>
            <person name="Grigoriev I.V."/>
            <person name="Spatafora J.W."/>
            <person name="Nagy L.G."/>
            <person name="Kovacs G.M."/>
        </authorList>
    </citation>
    <scope>NUCLEOTIDE SEQUENCE [LARGE SCALE GENOMIC DNA]</scope>
    <source>
        <strain evidence="10 11">DSE2036</strain>
    </source>
</reference>
<evidence type="ECO:0000256" key="5">
    <source>
        <dbReference type="ARBA" id="ARBA00023212"/>
    </source>
</evidence>
<evidence type="ECO:0000259" key="8">
    <source>
        <dbReference type="Pfam" id="PF04130"/>
    </source>
</evidence>
<name>A0A2V1DWX4_9PLEO</name>
<dbReference type="GO" id="GO:0051321">
    <property type="term" value="P:meiotic cell cycle"/>
    <property type="evidence" value="ECO:0007669"/>
    <property type="project" value="TreeGrafter"/>
</dbReference>
<feature type="domain" description="Gamma tubulin complex component protein N-terminal" evidence="9">
    <location>
        <begin position="2"/>
        <end position="313"/>
    </location>
</feature>
<dbReference type="GO" id="GO:0044732">
    <property type="term" value="C:mitotic spindle pole body"/>
    <property type="evidence" value="ECO:0007669"/>
    <property type="project" value="TreeGrafter"/>
</dbReference>
<organism evidence="10 11">
    <name type="scientific">Periconia macrospinosa</name>
    <dbReference type="NCBI Taxonomy" id="97972"/>
    <lineage>
        <taxon>Eukaryota</taxon>
        <taxon>Fungi</taxon>
        <taxon>Dikarya</taxon>
        <taxon>Ascomycota</taxon>
        <taxon>Pezizomycotina</taxon>
        <taxon>Dothideomycetes</taxon>
        <taxon>Pleosporomycetidae</taxon>
        <taxon>Pleosporales</taxon>
        <taxon>Massarineae</taxon>
        <taxon>Periconiaceae</taxon>
        <taxon>Periconia</taxon>
    </lineage>
</organism>
<feature type="compositionally biased region" description="Low complexity" evidence="7">
    <location>
        <begin position="578"/>
        <end position="593"/>
    </location>
</feature>
<gene>
    <name evidence="10" type="ORF">DM02DRAFT_612932</name>
</gene>
<dbReference type="PANTHER" id="PTHR19302">
    <property type="entry name" value="GAMMA TUBULIN COMPLEX PROTEIN"/>
    <property type="match status" value="1"/>
</dbReference>
<dbReference type="InterPro" id="IPR007259">
    <property type="entry name" value="GCP"/>
</dbReference>
<dbReference type="GO" id="GO:0051011">
    <property type="term" value="F:microtubule minus-end binding"/>
    <property type="evidence" value="ECO:0007669"/>
    <property type="project" value="TreeGrafter"/>
</dbReference>
<dbReference type="AlphaFoldDB" id="A0A2V1DWX4"/>
<dbReference type="GO" id="GO:0000930">
    <property type="term" value="C:gamma-tubulin complex"/>
    <property type="evidence" value="ECO:0007669"/>
    <property type="project" value="TreeGrafter"/>
</dbReference>